<evidence type="ECO:0000313" key="1">
    <source>
        <dbReference type="EMBL" id="KJK50427.1"/>
    </source>
</evidence>
<dbReference type="EMBL" id="JYJG01000059">
    <property type="protein sequence ID" value="KJK50427.1"/>
    <property type="molecule type" value="Genomic_DNA"/>
</dbReference>
<dbReference type="AlphaFoldDB" id="A0A0F0H7Z2"/>
<evidence type="ECO:0000313" key="2">
    <source>
        <dbReference type="Proteomes" id="UP000033393"/>
    </source>
</evidence>
<protein>
    <submittedName>
        <fullName evidence="1">Uncharacterized protein</fullName>
    </submittedName>
</protein>
<name>A0A0F0H7Z2_LENAE</name>
<proteinExistence type="predicted"/>
<organism evidence="1 2">
    <name type="scientific">Lentzea aerocolonigenes</name>
    <name type="common">Lechevalieria aerocolonigenes</name>
    <name type="synonym">Saccharothrix aerocolonigenes</name>
    <dbReference type="NCBI Taxonomy" id="68170"/>
    <lineage>
        <taxon>Bacteria</taxon>
        <taxon>Bacillati</taxon>
        <taxon>Actinomycetota</taxon>
        <taxon>Actinomycetes</taxon>
        <taxon>Pseudonocardiales</taxon>
        <taxon>Pseudonocardiaceae</taxon>
        <taxon>Lentzea</taxon>
    </lineage>
</organism>
<gene>
    <name evidence="1" type="ORF">UK23_10535</name>
</gene>
<accession>A0A0F0H7Z2</accession>
<reference evidence="1 2" key="1">
    <citation type="submission" date="2015-02" db="EMBL/GenBank/DDBJ databases">
        <authorList>
            <person name="Ju K.-S."/>
            <person name="Doroghazi J.R."/>
            <person name="Metcalf W."/>
        </authorList>
    </citation>
    <scope>NUCLEOTIDE SEQUENCE [LARGE SCALE GENOMIC DNA]</scope>
    <source>
        <strain evidence="1 2">NRRL B-16140</strain>
    </source>
</reference>
<comment type="caution">
    <text evidence="1">The sequence shown here is derived from an EMBL/GenBank/DDBJ whole genome shotgun (WGS) entry which is preliminary data.</text>
</comment>
<dbReference type="Proteomes" id="UP000033393">
    <property type="component" value="Unassembled WGS sequence"/>
</dbReference>
<dbReference type="PATRIC" id="fig|68170.10.peg.910"/>
<keyword evidence="2" id="KW-1185">Reference proteome</keyword>
<sequence>MNFYLESTRPQAVAARAWINAAYQRFPDDEKGTFAGRLRSADETQHYTAMDELFVHDQLIRVGRVVHEEDGKGPDFRIYREDTYVGAVEVCSLFENREWFQARQRHARIADELQKHIPLEQWYITFDLVRLHQQPSLKRIATWVKQQMAALPSVLEDPRMTTSPVTYKTDDVELRFRFIRRVSNSAPKPTDRVVMNGQISGGMVDSYLRLRSALEKKVQKRYETRSKPLAIFVGTKDWACSLDQFEDALVGNEQILISSGEVGRANNGFFGRNKERPSGKHQDISCVFAARNWLPWEPENFTTLRFDNPFATHDFPNDLLPADHTLGLVRNEQARWLEWMPSRPTS</sequence>